<dbReference type="RefSeq" id="WP_209590863.1">
    <property type="nucleotide sequence ID" value="NZ_JAGGMV010000002.1"/>
</dbReference>
<dbReference type="AlphaFoldDB" id="A0A8J7RGD6"/>
<gene>
    <name evidence="2" type="ORF">J3E07_000779</name>
</gene>
<reference evidence="2" key="1">
    <citation type="submission" date="2021-03" db="EMBL/GenBank/DDBJ databases">
        <title>Genomic Encyclopedia of Type Strains, Phase IV (KMG-V): Genome sequencing to study the core and pangenomes of soil and plant-associated prokaryotes.</title>
        <authorList>
            <person name="Whitman W."/>
        </authorList>
    </citation>
    <scope>NUCLEOTIDE SEQUENCE</scope>
    <source>
        <strain evidence="2">C4</strain>
    </source>
</reference>
<proteinExistence type="predicted"/>
<evidence type="ECO:0000313" key="2">
    <source>
        <dbReference type="EMBL" id="MBP2201367.1"/>
    </source>
</evidence>
<sequence>MSVNINKIKFDDGYAKKYDKRIVIDRVYVSIQCPFLFSVLGNGFNKDIYENVRKNYPQFVQRITEKKNGGKTGDFHFRIPVEVWEDGKLESNLQGEEIASISISFRQPHVARGYFNMNRLYMSEHGLNPYNSSYRDDNVLPISIREDENNTLLKEYSRLFINRIDEYKREYYYYLKELFGIDIEKLKRDLDRVKMTYDKLIEVSVQSAEVCVEWLNCESLQFNYITEARKNNYLKVYGDLTQTEYYTSPKKGNKVQFKRYQKGAGINRHEFTWHSELSRQWIVEDIQYLPLSIFEGVNESYAHFGFDFETMRPLKLSGESVLQDYADWWRLPLDYVKTVLYGKSYVLKFDRNSKGVRERLKSKALIVPLEKELGGKRGLWRWSDTVQKIRLSLQGCYVCPVCNSVMRYDETKHRHVCEHCGRVDDHSIWQLGDDQLEEEYGNNSQQ</sequence>
<evidence type="ECO:0000259" key="1">
    <source>
        <dbReference type="PROSITE" id="PS00028"/>
    </source>
</evidence>
<name>A0A8J7RGD6_METVO</name>
<organism evidence="2 3">
    <name type="scientific">Methanococcus voltae</name>
    <dbReference type="NCBI Taxonomy" id="2188"/>
    <lineage>
        <taxon>Archaea</taxon>
        <taxon>Methanobacteriati</taxon>
        <taxon>Methanobacteriota</taxon>
        <taxon>Methanomada group</taxon>
        <taxon>Methanococci</taxon>
        <taxon>Methanococcales</taxon>
        <taxon>Methanococcaceae</taxon>
        <taxon>Methanococcus</taxon>
    </lineage>
</organism>
<accession>A0A8J7RGD6</accession>
<comment type="caution">
    <text evidence="2">The sequence shown here is derived from an EMBL/GenBank/DDBJ whole genome shotgun (WGS) entry which is preliminary data.</text>
</comment>
<dbReference type="PROSITE" id="PS00028">
    <property type="entry name" value="ZINC_FINGER_C2H2_1"/>
    <property type="match status" value="1"/>
</dbReference>
<protein>
    <submittedName>
        <fullName evidence="2">Putative C2H2 Zn-finger protein</fullName>
    </submittedName>
</protein>
<dbReference type="EMBL" id="JAGGMV010000002">
    <property type="protein sequence ID" value="MBP2201367.1"/>
    <property type="molecule type" value="Genomic_DNA"/>
</dbReference>
<evidence type="ECO:0000313" key="3">
    <source>
        <dbReference type="Proteomes" id="UP000740329"/>
    </source>
</evidence>
<dbReference type="Proteomes" id="UP000740329">
    <property type="component" value="Unassembled WGS sequence"/>
</dbReference>
<dbReference type="InterPro" id="IPR013087">
    <property type="entry name" value="Znf_C2H2_type"/>
</dbReference>
<feature type="domain" description="C2H2-type" evidence="1">
    <location>
        <begin position="399"/>
        <end position="419"/>
    </location>
</feature>